<gene>
    <name evidence="2" type="ORF">SARC_14300</name>
</gene>
<organism evidence="2 3">
    <name type="scientific">Sphaeroforma arctica JP610</name>
    <dbReference type="NCBI Taxonomy" id="667725"/>
    <lineage>
        <taxon>Eukaryota</taxon>
        <taxon>Ichthyosporea</taxon>
        <taxon>Ichthyophonida</taxon>
        <taxon>Sphaeroforma</taxon>
    </lineage>
</organism>
<keyword evidence="3" id="KW-1185">Reference proteome</keyword>
<accession>A0A0L0F8V5</accession>
<protein>
    <submittedName>
        <fullName evidence="2">Uncharacterized protein</fullName>
    </submittedName>
</protein>
<dbReference type="EMBL" id="KQ246019">
    <property type="protein sequence ID" value="KNC73142.1"/>
    <property type="molecule type" value="Genomic_DNA"/>
</dbReference>
<dbReference type="Proteomes" id="UP000054560">
    <property type="component" value="Unassembled WGS sequence"/>
</dbReference>
<evidence type="ECO:0000313" key="2">
    <source>
        <dbReference type="EMBL" id="KNC73142.1"/>
    </source>
</evidence>
<feature type="region of interest" description="Disordered" evidence="1">
    <location>
        <begin position="1"/>
        <end position="62"/>
    </location>
</feature>
<feature type="non-terminal residue" evidence="2">
    <location>
        <position position="1"/>
    </location>
</feature>
<name>A0A0L0F8V5_9EUKA</name>
<dbReference type="GeneID" id="25914804"/>
<feature type="non-terminal residue" evidence="2">
    <location>
        <position position="122"/>
    </location>
</feature>
<evidence type="ECO:0000313" key="3">
    <source>
        <dbReference type="Proteomes" id="UP000054560"/>
    </source>
</evidence>
<evidence type="ECO:0000256" key="1">
    <source>
        <dbReference type="SAM" id="MobiDB-lite"/>
    </source>
</evidence>
<dbReference type="RefSeq" id="XP_014147044.1">
    <property type="nucleotide sequence ID" value="XM_014291569.1"/>
</dbReference>
<sequence length="122" mass="13563">ESAESFGHTQSCHQTREDQSAHQQASGGCARQALLHHPARGSVQEDSRGPVPDPKVGTGQLRLHRIRTEHEYRCVRVCRGYGQVHWQLYIQAQQSVGSPRVPDMGAVGQEELQENVQAGWRG</sequence>
<reference evidence="2 3" key="1">
    <citation type="submission" date="2011-02" db="EMBL/GenBank/DDBJ databases">
        <title>The Genome Sequence of Sphaeroforma arctica JP610.</title>
        <authorList>
            <consortium name="The Broad Institute Genome Sequencing Platform"/>
            <person name="Russ C."/>
            <person name="Cuomo C."/>
            <person name="Young S.K."/>
            <person name="Zeng Q."/>
            <person name="Gargeya S."/>
            <person name="Alvarado L."/>
            <person name="Berlin A."/>
            <person name="Chapman S.B."/>
            <person name="Chen Z."/>
            <person name="Freedman E."/>
            <person name="Gellesch M."/>
            <person name="Goldberg J."/>
            <person name="Griggs A."/>
            <person name="Gujja S."/>
            <person name="Heilman E."/>
            <person name="Heiman D."/>
            <person name="Howarth C."/>
            <person name="Mehta T."/>
            <person name="Neiman D."/>
            <person name="Pearson M."/>
            <person name="Roberts A."/>
            <person name="Saif S."/>
            <person name="Shea T."/>
            <person name="Shenoy N."/>
            <person name="Sisk P."/>
            <person name="Stolte C."/>
            <person name="Sykes S."/>
            <person name="White J."/>
            <person name="Yandava C."/>
            <person name="Burger G."/>
            <person name="Gray M.W."/>
            <person name="Holland P.W.H."/>
            <person name="King N."/>
            <person name="Lang F.B.F."/>
            <person name="Roger A.J."/>
            <person name="Ruiz-Trillo I."/>
            <person name="Haas B."/>
            <person name="Nusbaum C."/>
            <person name="Birren B."/>
        </authorList>
    </citation>
    <scope>NUCLEOTIDE SEQUENCE [LARGE SCALE GENOMIC DNA]</scope>
    <source>
        <strain evidence="2 3">JP610</strain>
    </source>
</reference>
<proteinExistence type="predicted"/>
<dbReference type="AlphaFoldDB" id="A0A0L0F8V5"/>